<dbReference type="Proteomes" id="UP000306187">
    <property type="component" value="Segment"/>
</dbReference>
<dbReference type="EMBL" id="MK504446">
    <property type="protein sequence ID" value="QBJ03796.1"/>
    <property type="molecule type" value="Genomic_DNA"/>
</dbReference>
<sequence length="91" mass="10412">MGYYETLNAIAKDMENIYKVIKEDLDKGTTFPQWAIWSFSKMTHAEDKALLNQEINPANKGEIPYAIRQMLLLDDMTPNKLIRDFSATLGA</sequence>
<evidence type="ECO:0000313" key="2">
    <source>
        <dbReference type="Proteomes" id="UP000306187"/>
    </source>
</evidence>
<reference evidence="1" key="1">
    <citation type="submission" date="2019-02" db="EMBL/GenBank/DDBJ databases">
        <title>Isolation of virulent Lactobacillus brevis phages.</title>
        <authorList>
            <person name="Feyereisen M."/>
            <person name="Mahony J."/>
            <person name="O'Sullivan T."/>
            <person name="van Sinderen D."/>
        </authorList>
    </citation>
    <scope>NUCLEOTIDE SEQUENCE [LARGE SCALE GENOMIC DNA]</scope>
</reference>
<gene>
    <name evidence="1" type="ORF">SAC12B_0007</name>
</gene>
<name>A0A4Y5FFD3_9CAUD</name>
<evidence type="ECO:0000313" key="1">
    <source>
        <dbReference type="EMBL" id="QBJ03796.1"/>
    </source>
</evidence>
<proteinExistence type="predicted"/>
<accession>A0A4Y5FFD3</accession>
<protein>
    <submittedName>
        <fullName evidence="1">Uncharacterized protein</fullName>
    </submittedName>
</protein>
<keyword evidence="2" id="KW-1185">Reference proteome</keyword>
<organism evidence="1 2">
    <name type="scientific">Lactobacillus phage SAC12B</name>
    <dbReference type="NCBI Taxonomy" id="2510941"/>
    <lineage>
        <taxon>Viruses</taxon>
        <taxon>Duplodnaviria</taxon>
        <taxon>Heunggongvirae</taxon>
        <taxon>Uroviricota</taxon>
        <taxon>Caudoviricetes</taxon>
        <taxon>Herelleviridae</taxon>
        <taxon>Tybeckvirus</taxon>
        <taxon>Tybeckvirus SAC12B</taxon>
    </lineage>
</organism>